<evidence type="ECO:0000313" key="2">
    <source>
        <dbReference type="EMBL" id="GAA0923476.1"/>
    </source>
</evidence>
<feature type="compositionally biased region" description="Pro residues" evidence="1">
    <location>
        <begin position="19"/>
        <end position="32"/>
    </location>
</feature>
<feature type="compositionally biased region" description="Low complexity" evidence="1">
    <location>
        <begin position="33"/>
        <end position="46"/>
    </location>
</feature>
<gene>
    <name evidence="2" type="ORF">GCM10009549_43790</name>
</gene>
<keyword evidence="3" id="KW-1185">Reference proteome</keyword>
<sequence>MSTLFLFGSVKGTAVSPGPYRPVPSPCYPGPAPRTTRPGAAAGPRPADGPHASRSTARMNRSE</sequence>
<accession>A0ABP3ZL94</accession>
<protein>
    <submittedName>
        <fullName evidence="2">Uncharacterized protein</fullName>
    </submittedName>
</protein>
<proteinExistence type="predicted"/>
<feature type="region of interest" description="Disordered" evidence="1">
    <location>
        <begin position="1"/>
        <end position="63"/>
    </location>
</feature>
<dbReference type="Proteomes" id="UP001501005">
    <property type="component" value="Unassembled WGS sequence"/>
</dbReference>
<reference evidence="3" key="1">
    <citation type="journal article" date="2019" name="Int. J. Syst. Evol. Microbiol.">
        <title>The Global Catalogue of Microorganisms (GCM) 10K type strain sequencing project: providing services to taxonomists for standard genome sequencing and annotation.</title>
        <authorList>
            <consortium name="The Broad Institute Genomics Platform"/>
            <consortium name="The Broad Institute Genome Sequencing Center for Infectious Disease"/>
            <person name="Wu L."/>
            <person name="Ma J."/>
        </authorList>
    </citation>
    <scope>NUCLEOTIDE SEQUENCE [LARGE SCALE GENOMIC DNA]</scope>
    <source>
        <strain evidence="3">JCM 10673</strain>
    </source>
</reference>
<feature type="compositionally biased region" description="Polar residues" evidence="1">
    <location>
        <begin position="53"/>
        <end position="63"/>
    </location>
</feature>
<name>A0ABP3ZL94_9ACTN</name>
<evidence type="ECO:0000256" key="1">
    <source>
        <dbReference type="SAM" id="MobiDB-lite"/>
    </source>
</evidence>
<dbReference type="EMBL" id="BAAAHG010000042">
    <property type="protein sequence ID" value="GAA0923476.1"/>
    <property type="molecule type" value="Genomic_DNA"/>
</dbReference>
<organism evidence="2 3">
    <name type="scientific">Streptomyces thermoalcalitolerans</name>
    <dbReference type="NCBI Taxonomy" id="65605"/>
    <lineage>
        <taxon>Bacteria</taxon>
        <taxon>Bacillati</taxon>
        <taxon>Actinomycetota</taxon>
        <taxon>Actinomycetes</taxon>
        <taxon>Kitasatosporales</taxon>
        <taxon>Streptomycetaceae</taxon>
        <taxon>Streptomyces</taxon>
    </lineage>
</organism>
<evidence type="ECO:0000313" key="3">
    <source>
        <dbReference type="Proteomes" id="UP001501005"/>
    </source>
</evidence>
<comment type="caution">
    <text evidence="2">The sequence shown here is derived from an EMBL/GenBank/DDBJ whole genome shotgun (WGS) entry which is preliminary data.</text>
</comment>